<dbReference type="Gene3D" id="3.40.50.410">
    <property type="entry name" value="von Willebrand factor, type A domain"/>
    <property type="match status" value="1"/>
</dbReference>
<dbReference type="InterPro" id="IPR050458">
    <property type="entry name" value="LolB"/>
</dbReference>
<dbReference type="SMART" id="SM00327">
    <property type="entry name" value="VWA"/>
    <property type="match status" value="1"/>
</dbReference>
<dbReference type="PANTHER" id="PTHR30634:SF16">
    <property type="entry name" value="OUTER-MEMBRANE LIPOPROTEIN LOLB"/>
    <property type="match status" value="1"/>
</dbReference>
<dbReference type="EMBL" id="JSZA02000040">
    <property type="protein sequence ID" value="KHD09341.1"/>
    <property type="molecule type" value="Genomic_DNA"/>
</dbReference>
<dbReference type="Proteomes" id="UP000030428">
    <property type="component" value="Unassembled WGS sequence"/>
</dbReference>
<accession>A0A0A6RZN0</accession>
<dbReference type="InterPro" id="IPR008912">
    <property type="entry name" value="Uncharacterised_CoxE"/>
</dbReference>
<keyword evidence="3" id="KW-1185">Reference proteome</keyword>
<comment type="caution">
    <text evidence="2">The sequence shown here is derived from an EMBL/GenBank/DDBJ whole genome shotgun (WGS) entry which is preliminary data.</text>
</comment>
<dbReference type="PANTHER" id="PTHR30634">
    <property type="entry name" value="OUTER MEMBRANE LOLAB LIPOPROTEIN INSERTION APPARATUS"/>
    <property type="match status" value="1"/>
</dbReference>
<feature type="domain" description="VWFA" evidence="1">
    <location>
        <begin position="205"/>
        <end position="364"/>
    </location>
</feature>
<dbReference type="SUPFAM" id="SSF53300">
    <property type="entry name" value="vWA-like"/>
    <property type="match status" value="1"/>
</dbReference>
<dbReference type="CDD" id="cd01462">
    <property type="entry name" value="VWA_YIEM_type"/>
    <property type="match status" value="1"/>
</dbReference>
<dbReference type="InterPro" id="IPR036465">
    <property type="entry name" value="vWFA_dom_sf"/>
</dbReference>
<sequence length="387" mass="43213">MLKNTKEQQRRWRLILGGGKAEGTRFSLSKTDSRMDQALAKLYNPGEEDKKGGLGASAPRVARWLGDIREYFPSTVVRVMQKDAFQRLDLKEMLIQPEMLEAVEADVHLVADLISLNLVMPDQTKETARQVVQKVVDELMDKLSLPMQQAIRGSLNRARRNYRPRHTEIDWNRTIRANLKHYQPDYQTIIPEQLIGFGRKQKRTQQEIILCVDQSGSMATSVVYASIFAAVIASIPSVQTKLIVFDTSIVDLTDMLTDPVEVLFGTQLGGGTDINRAIRYCQKQIVQPQQTTLVLITDLYEGGNSTALVKRIANLVHAGVQVITLLALNDEGAPCYDHHLAQTFAGLSIPTFACTPDKFPDLMAAALQKADINQWAAEQNIVLARGD</sequence>
<dbReference type="AlphaFoldDB" id="A0A0A6RZN0"/>
<evidence type="ECO:0000313" key="2">
    <source>
        <dbReference type="EMBL" id="KHD09341.1"/>
    </source>
</evidence>
<evidence type="ECO:0000313" key="3">
    <source>
        <dbReference type="Proteomes" id="UP000030428"/>
    </source>
</evidence>
<protein>
    <submittedName>
        <fullName evidence="2">von Willebrand factor A</fullName>
    </submittedName>
</protein>
<dbReference type="Pfam" id="PF05762">
    <property type="entry name" value="VWA_CoxE"/>
    <property type="match status" value="1"/>
</dbReference>
<name>A0A0A6RZN0_9GAMM</name>
<dbReference type="InterPro" id="IPR002035">
    <property type="entry name" value="VWF_A"/>
</dbReference>
<gene>
    <name evidence="2" type="ORF">PN36_12825</name>
</gene>
<evidence type="ECO:0000259" key="1">
    <source>
        <dbReference type="SMART" id="SM00327"/>
    </source>
</evidence>
<reference evidence="2 3" key="1">
    <citation type="journal article" date="2016" name="Front. Microbiol.">
        <title>Single-Cell (Meta-)Genomics of a Dimorphic Candidatus Thiomargarita nelsonii Reveals Genomic Plasticity.</title>
        <authorList>
            <person name="Flood B.E."/>
            <person name="Fliss P."/>
            <person name="Jones D.S."/>
            <person name="Dick G.J."/>
            <person name="Jain S."/>
            <person name="Kaster A.K."/>
            <person name="Winkel M."/>
            <person name="Mussmann M."/>
            <person name="Bailey J."/>
        </authorList>
    </citation>
    <scope>NUCLEOTIDE SEQUENCE [LARGE SCALE GENOMIC DNA]</scope>
    <source>
        <strain evidence="2">Hydrate Ridge</strain>
    </source>
</reference>
<proteinExistence type="predicted"/>
<organism evidence="2 3">
    <name type="scientific">Candidatus Thiomargarita nelsonii</name>
    <dbReference type="NCBI Taxonomy" id="1003181"/>
    <lineage>
        <taxon>Bacteria</taxon>
        <taxon>Pseudomonadati</taxon>
        <taxon>Pseudomonadota</taxon>
        <taxon>Gammaproteobacteria</taxon>
        <taxon>Thiotrichales</taxon>
        <taxon>Thiotrichaceae</taxon>
        <taxon>Thiomargarita</taxon>
    </lineage>
</organism>